<gene>
    <name evidence="1" type="ORF">SAMN05421665_0748</name>
</gene>
<dbReference type="PROSITE" id="PS51257">
    <property type="entry name" value="PROKAR_LIPOPROTEIN"/>
    <property type="match status" value="1"/>
</dbReference>
<dbReference type="EMBL" id="FTPR01000001">
    <property type="protein sequence ID" value="SIT78298.1"/>
    <property type="molecule type" value="Genomic_DNA"/>
</dbReference>
<organism evidence="1 2">
    <name type="scientific">Yoonia rosea</name>
    <dbReference type="NCBI Taxonomy" id="287098"/>
    <lineage>
        <taxon>Bacteria</taxon>
        <taxon>Pseudomonadati</taxon>
        <taxon>Pseudomonadota</taxon>
        <taxon>Alphaproteobacteria</taxon>
        <taxon>Rhodobacterales</taxon>
        <taxon>Paracoccaceae</taxon>
        <taxon>Yoonia</taxon>
    </lineage>
</organism>
<dbReference type="Proteomes" id="UP000186997">
    <property type="component" value="Unassembled WGS sequence"/>
</dbReference>
<keyword evidence="2" id="KW-1185">Reference proteome</keyword>
<reference evidence="2" key="1">
    <citation type="submission" date="2017-01" db="EMBL/GenBank/DDBJ databases">
        <authorList>
            <person name="Varghese N."/>
            <person name="Submissions S."/>
        </authorList>
    </citation>
    <scope>NUCLEOTIDE SEQUENCE [LARGE SCALE GENOMIC DNA]</scope>
    <source>
        <strain evidence="2">DSM 29591</strain>
    </source>
</reference>
<name>A0A1R3WK83_9RHOB</name>
<dbReference type="AlphaFoldDB" id="A0A1R3WK83"/>
<proteinExistence type="predicted"/>
<protein>
    <submittedName>
        <fullName evidence="1">Uncharacterized protein</fullName>
    </submittedName>
</protein>
<dbReference type="STRING" id="287098.SAMN05421665_0748"/>
<evidence type="ECO:0000313" key="1">
    <source>
        <dbReference type="EMBL" id="SIT78298.1"/>
    </source>
</evidence>
<accession>A0A1R3WK83</accession>
<evidence type="ECO:0000313" key="2">
    <source>
        <dbReference type="Proteomes" id="UP000186997"/>
    </source>
</evidence>
<sequence length="38" mass="4066">MYKRTLLLTALIGLLTLAACTAPARDIPLVPQPTPGQF</sequence>